<dbReference type="InterPro" id="IPR024986">
    <property type="entry name" value="Nipped-B_C"/>
</dbReference>
<dbReference type="Pfam" id="PF12765">
    <property type="entry name" value="Cohesin_HEAT"/>
    <property type="match status" value="1"/>
</dbReference>
<evidence type="ECO:0000259" key="8">
    <source>
        <dbReference type="Pfam" id="PF12830"/>
    </source>
</evidence>
<dbReference type="Proteomes" id="UP000046392">
    <property type="component" value="Unplaced"/>
</dbReference>
<dbReference type="PANTHER" id="PTHR21704:SF18">
    <property type="entry name" value="NIPPED-B-LIKE PROTEIN"/>
    <property type="match status" value="1"/>
</dbReference>
<dbReference type="WBParaSite" id="SPAL_0000847000.2">
    <property type="protein sequence ID" value="SPAL_0000847000.2"/>
    <property type="gene ID" value="SPAL_0000847000"/>
</dbReference>
<feature type="region of interest" description="Disordered" evidence="7">
    <location>
        <begin position="292"/>
        <end position="356"/>
    </location>
</feature>
<feature type="compositionally biased region" description="Basic and acidic residues" evidence="7">
    <location>
        <begin position="292"/>
        <end position="302"/>
    </location>
</feature>
<evidence type="ECO:0000256" key="2">
    <source>
        <dbReference type="ARBA" id="ARBA00009252"/>
    </source>
</evidence>
<dbReference type="InterPro" id="IPR033031">
    <property type="entry name" value="Scc2/Nipped-B"/>
</dbReference>
<keyword evidence="9" id="KW-1185">Reference proteome</keyword>
<feature type="region of interest" description="Disordered" evidence="7">
    <location>
        <begin position="826"/>
        <end position="847"/>
    </location>
</feature>
<dbReference type="PANTHER" id="PTHR21704">
    <property type="entry name" value="NIPPED-B-LIKE PROTEIN DELANGIN SCC2-RELATED"/>
    <property type="match status" value="1"/>
</dbReference>
<feature type="region of interest" description="Disordered" evidence="7">
    <location>
        <begin position="2168"/>
        <end position="2191"/>
    </location>
</feature>
<dbReference type="GO" id="GO:0140588">
    <property type="term" value="P:chromatin looping"/>
    <property type="evidence" value="ECO:0007669"/>
    <property type="project" value="InterPro"/>
</dbReference>
<feature type="compositionally biased region" description="Low complexity" evidence="7">
    <location>
        <begin position="1"/>
        <end position="36"/>
    </location>
</feature>
<dbReference type="GO" id="GO:0071169">
    <property type="term" value="P:establishment of protein localization to chromatin"/>
    <property type="evidence" value="ECO:0007669"/>
    <property type="project" value="TreeGrafter"/>
</dbReference>
<keyword evidence="5 6" id="KW-0131">Cell cycle</keyword>
<dbReference type="Pfam" id="PF12830">
    <property type="entry name" value="Nipped-B_C"/>
    <property type="match status" value="1"/>
</dbReference>
<feature type="compositionally biased region" description="Basic and acidic residues" evidence="7">
    <location>
        <begin position="838"/>
        <end position="847"/>
    </location>
</feature>
<evidence type="ECO:0000313" key="10">
    <source>
        <dbReference type="WBParaSite" id="SPAL_0000847000.2"/>
    </source>
</evidence>
<evidence type="ECO:0000256" key="1">
    <source>
        <dbReference type="ARBA" id="ARBA00004123"/>
    </source>
</evidence>
<evidence type="ECO:0000256" key="3">
    <source>
        <dbReference type="ARBA" id="ARBA00022737"/>
    </source>
</evidence>
<evidence type="ECO:0000256" key="7">
    <source>
        <dbReference type="SAM" id="MobiDB-lite"/>
    </source>
</evidence>
<feature type="region of interest" description="Disordered" evidence="7">
    <location>
        <begin position="541"/>
        <end position="592"/>
    </location>
</feature>
<feature type="compositionally biased region" description="Basic and acidic residues" evidence="7">
    <location>
        <begin position="566"/>
        <end position="580"/>
    </location>
</feature>
<feature type="region of interest" description="Disordered" evidence="7">
    <location>
        <begin position="180"/>
        <end position="219"/>
    </location>
</feature>
<name>A0A0N5BRH1_STREA</name>
<feature type="region of interest" description="Disordered" evidence="7">
    <location>
        <begin position="1"/>
        <end position="38"/>
    </location>
</feature>
<reference evidence="10" key="1">
    <citation type="submission" date="2017-02" db="UniProtKB">
        <authorList>
            <consortium name="WormBaseParasite"/>
        </authorList>
    </citation>
    <scope>IDENTIFICATION</scope>
</reference>
<evidence type="ECO:0000256" key="5">
    <source>
        <dbReference type="ARBA" id="ARBA00023306"/>
    </source>
</evidence>
<comment type="similarity">
    <text evidence="2 6">Belongs to the SCC2/Nipped-B family.</text>
</comment>
<evidence type="ECO:0000256" key="4">
    <source>
        <dbReference type="ARBA" id="ARBA00023242"/>
    </source>
</evidence>
<dbReference type="InterPro" id="IPR026003">
    <property type="entry name" value="Cohesin_HEAT"/>
</dbReference>
<dbReference type="Gene3D" id="1.25.10.10">
    <property type="entry name" value="Leucine-rich Repeat Variant"/>
    <property type="match status" value="2"/>
</dbReference>
<feature type="region of interest" description="Disordered" evidence="7">
    <location>
        <begin position="607"/>
        <end position="626"/>
    </location>
</feature>
<dbReference type="GO" id="GO:1990414">
    <property type="term" value="P:replication-born double-strand break repair via sister chromatid exchange"/>
    <property type="evidence" value="ECO:0007669"/>
    <property type="project" value="TreeGrafter"/>
</dbReference>
<evidence type="ECO:0000313" key="9">
    <source>
        <dbReference type="Proteomes" id="UP000046392"/>
    </source>
</evidence>
<dbReference type="SUPFAM" id="SSF48371">
    <property type="entry name" value="ARM repeat"/>
    <property type="match status" value="2"/>
</dbReference>
<dbReference type="CDD" id="cd23958">
    <property type="entry name" value="SCC2"/>
    <property type="match status" value="1"/>
</dbReference>
<feature type="compositionally biased region" description="Polar residues" evidence="7">
    <location>
        <begin position="548"/>
        <end position="558"/>
    </location>
</feature>
<keyword evidence="4 6" id="KW-0539">Nucleus</keyword>
<dbReference type="GO" id="GO:0010468">
    <property type="term" value="P:regulation of gene expression"/>
    <property type="evidence" value="ECO:0007669"/>
    <property type="project" value="InterPro"/>
</dbReference>
<feature type="compositionally biased region" description="Basic and acidic residues" evidence="7">
    <location>
        <begin position="326"/>
        <end position="356"/>
    </location>
</feature>
<accession>A0A0N5BRH1</accession>
<keyword evidence="3 6" id="KW-0677">Repeat</keyword>
<dbReference type="InterPro" id="IPR016024">
    <property type="entry name" value="ARM-type_fold"/>
</dbReference>
<evidence type="ECO:0000256" key="6">
    <source>
        <dbReference type="RuleBase" id="RU364107"/>
    </source>
</evidence>
<dbReference type="InterPro" id="IPR011989">
    <property type="entry name" value="ARM-like"/>
</dbReference>
<comment type="subcellular location">
    <subcellularLocation>
        <location evidence="1 6">Nucleus</location>
    </subcellularLocation>
</comment>
<dbReference type="STRING" id="174720.A0A0N5BRH1"/>
<feature type="compositionally biased region" description="Polar residues" evidence="7">
    <location>
        <begin position="2168"/>
        <end position="2183"/>
    </location>
</feature>
<dbReference type="GO" id="GO:0034087">
    <property type="term" value="P:establishment of mitotic sister chromatid cohesion"/>
    <property type="evidence" value="ECO:0007669"/>
    <property type="project" value="TreeGrafter"/>
</dbReference>
<protein>
    <recommendedName>
        <fullName evidence="6">Nipped-B protein</fullName>
    </recommendedName>
</protein>
<dbReference type="GO" id="GO:0090694">
    <property type="term" value="C:Scc2-Scc4 cohesin loading complex"/>
    <property type="evidence" value="ECO:0007669"/>
    <property type="project" value="TreeGrafter"/>
</dbReference>
<organism evidence="9 10">
    <name type="scientific">Strongyloides papillosus</name>
    <name type="common">Intestinal threadworm</name>
    <dbReference type="NCBI Taxonomy" id="174720"/>
    <lineage>
        <taxon>Eukaryota</taxon>
        <taxon>Metazoa</taxon>
        <taxon>Ecdysozoa</taxon>
        <taxon>Nematoda</taxon>
        <taxon>Chromadorea</taxon>
        <taxon>Rhabditida</taxon>
        <taxon>Tylenchina</taxon>
        <taxon>Panagrolaimomorpha</taxon>
        <taxon>Strongyloidoidea</taxon>
        <taxon>Strongyloididae</taxon>
        <taxon>Strongyloides</taxon>
    </lineage>
</organism>
<dbReference type="GO" id="GO:0003682">
    <property type="term" value="F:chromatin binding"/>
    <property type="evidence" value="ECO:0007669"/>
    <property type="project" value="TreeGrafter"/>
</dbReference>
<sequence length="2191" mass="254009">MNYGDQQRQPTGQPQQQLPQSSSHRAQIQQHNQQQQYVLSSMSQNPSLLHSQNVGNIQPNMNINIQNTFNRQLLQSHFSDPHIQQQPHNLGGTLYSGQANSGLTTPQLQQQLVSAANQYASNTQDQLFNASQQNFFTHTNTALQQQRYQNLINPMLQQSNISCQQQPLQQAQVHPLNLHSQGLQQQSHQQNLQQHMQQQQQPLQQQTYDQQQSIQRQNLQQHQNIQQSTVFQQHQHLQQQQQPQIQLTQQMHQLQHNQQHLQQSQHHQQQLLQLQQQLQHQNQMKLQLEQQEKLRKEQEQRHLLAQQQRQHDEARKKLKEQQAALKKSEEERLKKEAEERRIAEEEDRKRREEEIRRKEAEELSKLEAEVEKRKEEAHADAEVIRERLESFSEPLHFAGIMPLTKIEKFFPFPIDHEDFQQRPIIMETNQMSERINRMADEQTVERLSNLLNKCSKIMGKISFKETEFDENVTLPDNLPPLIKQIKDSNNIAFDCPKGLSSEDLMITEYFMEENISGYNVGQMENLEQLLSSNNLPLLCDNEPPITMQKKQTSTSSLSDCPVPKKKKEDEEKNSDVKIENQDSQPSGSGQPRLLEFELRHFKIKRKKKEVDYKGNNNDRPQTPPEVLKQRQKDWSEWRKHQQEKVNRKTDFTQEWNNDVLAEKESFQKFCNIVDHILENVGEITINQDDCEQELVLIERTELDELRIEVQKLRHWRQLHKVSPERLVKLMTILEKNIRDVLKGDCGLLKPIENFNLQDSFFKELVHERILRALDACCIALNILNSPKMPKQVYIEDTIEGAVMLVKQLLINYVYPAYDVTMAKGSNTVTPGSQPVKKKNQETPVKKKREKDVITQNVRLFFARAVELYDCFADLVRIHSINETIAVKILYLGTGAMFVNNIEELQTSSINILSNICSKYTTMRFTIIQELLNTLHRLPTGRNAKNCFRLNATETVSNFTILILQLVQSVIKIPLRKKATNDDEGEGLQDKTIYDNSIVEQSYEKAKKLATFFLNGFLTKLSQKGEDDYKKHFDNFLQDILVTLFKPEWPASELVLLVLCKHLIHFYRTKSTDMSLRIACLDYLGTITARLRKDSVSPLDIDSNATRKQLDLIVKGIVFDEMDDVNKNLDEIDISNLSNNEKHRKLLQSLIDYLLAKHGSGDVSVEYAILYYVGEWYKKYTDDYEKAKEEHQKQKNSGDSNDRDIRKADKKFAKITDKFTHMKHFLINLADKKHLKKRSQHIRKTSMIMLDSDAQWVVRYMASTREFSQSFDKYLKHILYGVHVETAIGLRTKAMRCLTQIIDADNEVLMIPEVNSAVQARMMDQNAAVREATIDLVGKYLNSHIEFLDSYFNVLMGRIKDSSLAVRKRVIRILRDIIEKRCDLPQNYKIFTEMIRRVNDEESVKKLVVETFQSFWFTITNDSDELSRRAYEMAKTMSNCNKEGLLPNVELLFTALNKQMERGFIESGEQIVDSLIDIVLTLDQKITNAVNQAEDVHDEVVNTKSSHTLLTGVLLTLSVFSCVKPKLLLKHAEVLLPYLSMKAITPSEIQVLKEVIRMLEKIVPLMDYPSDTFINALEERLKELVLDGGKVIIAQALSCMSAAYKKWKKRKPLILTNFLIYLLFLLQLRKKEIQKSLENKSGKDEKDKKDDSDRSFILRAIYTIGIMAKCYDFDEIMADEDKSVTLTKPLIALLSEKRDLKDPRLFKETVHDILITFLKHPIAEIRLTALTSMGYFASEHSEYLTHQETKKMYLFLLTTNDNAYLKLKTQALQNLSLFLQAEDQKMAKSVERWQESKEVEDLKEMELSCAGLSSSIIQNYWVSVLNSYFNLYEEVRLCASQVVWQTLQQGLVTPGSSIPTLIAMSTDPQIKIRYRIENVLKEIDSKYTGMIPSKSVLGIRMASKLHIMLKKVLKNNILRGIRACDQVGQITYNEYNIPKNTDDAAAKLSGLYALLRTNRQQRRSFLSSTLRLFSEASKEKLSLEEWIFVADNLALFPYQVLDEPLYVINTADNIISLHGNDILANIKQMLLPKETIHDVTSMDEDVEFTAELIYRRLPEDKSQIFELMNNRQACILLHALKLFLMKMYGLNEVKVKEYSPSEQAKVYEKPVTRKNISIFNPVSCLRELHPDVIAKRNTISGHIELSHEIVAFRSMLLTIDKLDDDDSVIKSSPSDYAQSAPNDSESQDDYDD</sequence>
<proteinExistence type="inferred from homology"/>
<dbReference type="GO" id="GO:0061775">
    <property type="term" value="F:cohesin loader activity"/>
    <property type="evidence" value="ECO:0007669"/>
    <property type="project" value="InterPro"/>
</dbReference>
<feature type="domain" description="Sister chromatid cohesion C-terminal" evidence="8">
    <location>
        <begin position="1812"/>
        <end position="2013"/>
    </location>
</feature>